<dbReference type="Proteomes" id="UP000785679">
    <property type="component" value="Unassembled WGS sequence"/>
</dbReference>
<protein>
    <submittedName>
        <fullName evidence="3">Uncharacterized protein</fullName>
    </submittedName>
</protein>
<feature type="region of interest" description="Disordered" evidence="1">
    <location>
        <begin position="137"/>
        <end position="162"/>
    </location>
</feature>
<keyword evidence="2" id="KW-0472">Membrane</keyword>
<proteinExistence type="predicted"/>
<feature type="transmembrane region" description="Helical" evidence="2">
    <location>
        <begin position="185"/>
        <end position="204"/>
    </location>
</feature>
<organism evidence="3 4">
    <name type="scientific">Halteria grandinella</name>
    <dbReference type="NCBI Taxonomy" id="5974"/>
    <lineage>
        <taxon>Eukaryota</taxon>
        <taxon>Sar</taxon>
        <taxon>Alveolata</taxon>
        <taxon>Ciliophora</taxon>
        <taxon>Intramacronucleata</taxon>
        <taxon>Spirotrichea</taxon>
        <taxon>Stichotrichia</taxon>
        <taxon>Sporadotrichida</taxon>
        <taxon>Halteriidae</taxon>
        <taxon>Halteria</taxon>
    </lineage>
</organism>
<keyword evidence="2" id="KW-1133">Transmembrane helix</keyword>
<sequence length="247" mass="27238">MSAITSQSGNIALLKVGTSAQTSIPIQMSAKEEAIILKFQQALKVVEIVAIPGGVVLNFLLQRNIICQLISRSVVIQYLWGLLNDLSFLKTLTLISISVPGMAQTIQASMLNCIYLDVLQTDQWFIPLMFGKSASISTDGTGRRRLQEGENEESEDDEDDEPLNEYIGANGFGSKNLIKNLQSTFLYLVLLLIITITLPIILVLHRSASNTHQLFIGVTKSYQLQRDQYQTKYAIPTSVSSPSSTLP</sequence>
<feature type="compositionally biased region" description="Acidic residues" evidence="1">
    <location>
        <begin position="149"/>
        <end position="162"/>
    </location>
</feature>
<accession>A0A8J8P0V2</accession>
<evidence type="ECO:0000313" key="4">
    <source>
        <dbReference type="Proteomes" id="UP000785679"/>
    </source>
</evidence>
<comment type="caution">
    <text evidence="3">The sequence shown here is derived from an EMBL/GenBank/DDBJ whole genome shotgun (WGS) entry which is preliminary data.</text>
</comment>
<keyword evidence="2" id="KW-0812">Transmembrane</keyword>
<keyword evidence="4" id="KW-1185">Reference proteome</keyword>
<gene>
    <name evidence="3" type="ORF">FGO68_gene1791</name>
</gene>
<name>A0A8J8P0V2_HALGN</name>
<evidence type="ECO:0000313" key="3">
    <source>
        <dbReference type="EMBL" id="TNV83830.1"/>
    </source>
</evidence>
<dbReference type="AlphaFoldDB" id="A0A8J8P0V2"/>
<evidence type="ECO:0000256" key="1">
    <source>
        <dbReference type="SAM" id="MobiDB-lite"/>
    </source>
</evidence>
<reference evidence="3" key="1">
    <citation type="submission" date="2019-06" db="EMBL/GenBank/DDBJ databases">
        <authorList>
            <person name="Zheng W."/>
        </authorList>
    </citation>
    <scope>NUCLEOTIDE SEQUENCE</scope>
    <source>
        <strain evidence="3">QDHG01</strain>
    </source>
</reference>
<evidence type="ECO:0000256" key="2">
    <source>
        <dbReference type="SAM" id="Phobius"/>
    </source>
</evidence>
<dbReference type="EMBL" id="RRYP01003403">
    <property type="protein sequence ID" value="TNV83830.1"/>
    <property type="molecule type" value="Genomic_DNA"/>
</dbReference>